<dbReference type="PROSITE" id="PS50977">
    <property type="entry name" value="HTH_TETR_2"/>
    <property type="match status" value="1"/>
</dbReference>
<name>A0AB39QJN4_9ACTN</name>
<reference evidence="6" key="1">
    <citation type="submission" date="2024-07" db="EMBL/GenBank/DDBJ databases">
        <authorList>
            <person name="Yu S.T."/>
        </authorList>
    </citation>
    <scope>NUCLEOTIDE SEQUENCE</scope>
    <source>
        <strain evidence="6">R39</strain>
    </source>
</reference>
<dbReference type="InterPro" id="IPR001647">
    <property type="entry name" value="HTH_TetR"/>
</dbReference>
<dbReference type="Pfam" id="PF16925">
    <property type="entry name" value="TetR_C_13"/>
    <property type="match status" value="1"/>
</dbReference>
<dbReference type="AlphaFoldDB" id="A0AB39QJN4"/>
<dbReference type="PANTHER" id="PTHR47506:SF6">
    <property type="entry name" value="HTH-TYPE TRANSCRIPTIONAL REPRESSOR NEMR"/>
    <property type="match status" value="1"/>
</dbReference>
<keyword evidence="1" id="KW-0805">Transcription regulation</keyword>
<dbReference type="SUPFAM" id="SSF48498">
    <property type="entry name" value="Tetracyclin repressor-like, C-terminal domain"/>
    <property type="match status" value="1"/>
</dbReference>
<dbReference type="PRINTS" id="PR00455">
    <property type="entry name" value="HTHTETR"/>
</dbReference>
<dbReference type="RefSeq" id="WP_369221951.1">
    <property type="nucleotide sequence ID" value="NZ_CP163441.1"/>
</dbReference>
<dbReference type="InterPro" id="IPR036271">
    <property type="entry name" value="Tet_transcr_reg_TetR-rel_C_sf"/>
</dbReference>
<dbReference type="InterPro" id="IPR011075">
    <property type="entry name" value="TetR_C"/>
</dbReference>
<evidence type="ECO:0000256" key="2">
    <source>
        <dbReference type="ARBA" id="ARBA00023125"/>
    </source>
</evidence>
<protein>
    <submittedName>
        <fullName evidence="6">TetR family transcriptional regulator C-terminal domain-containing protein</fullName>
    </submittedName>
</protein>
<dbReference type="EMBL" id="CP163441">
    <property type="protein sequence ID" value="XDQ42577.1"/>
    <property type="molecule type" value="Genomic_DNA"/>
</dbReference>
<dbReference type="GO" id="GO:0003677">
    <property type="term" value="F:DNA binding"/>
    <property type="evidence" value="ECO:0007669"/>
    <property type="project" value="UniProtKB-UniRule"/>
</dbReference>
<keyword evidence="2 4" id="KW-0238">DNA-binding</keyword>
<evidence type="ECO:0000256" key="3">
    <source>
        <dbReference type="ARBA" id="ARBA00023163"/>
    </source>
</evidence>
<evidence type="ECO:0000313" key="6">
    <source>
        <dbReference type="EMBL" id="XDQ42577.1"/>
    </source>
</evidence>
<proteinExistence type="predicted"/>
<organism evidence="6">
    <name type="scientific">Streptomyces sp. R39</name>
    <dbReference type="NCBI Taxonomy" id="3238631"/>
    <lineage>
        <taxon>Bacteria</taxon>
        <taxon>Bacillati</taxon>
        <taxon>Actinomycetota</taxon>
        <taxon>Actinomycetes</taxon>
        <taxon>Kitasatosporales</taxon>
        <taxon>Streptomycetaceae</taxon>
        <taxon>Streptomyces</taxon>
    </lineage>
</organism>
<gene>
    <name evidence="6" type="ORF">AB5J52_10110</name>
</gene>
<feature type="domain" description="HTH tetR-type" evidence="5">
    <location>
        <begin position="4"/>
        <end position="64"/>
    </location>
</feature>
<dbReference type="InterPro" id="IPR009057">
    <property type="entry name" value="Homeodomain-like_sf"/>
</dbReference>
<dbReference type="PANTHER" id="PTHR47506">
    <property type="entry name" value="TRANSCRIPTIONAL REGULATORY PROTEIN"/>
    <property type="match status" value="1"/>
</dbReference>
<accession>A0AB39QJN4</accession>
<keyword evidence="3" id="KW-0804">Transcription</keyword>
<evidence type="ECO:0000256" key="4">
    <source>
        <dbReference type="PROSITE-ProRule" id="PRU00335"/>
    </source>
</evidence>
<evidence type="ECO:0000259" key="5">
    <source>
        <dbReference type="PROSITE" id="PS50977"/>
    </source>
</evidence>
<feature type="DNA-binding region" description="H-T-H motif" evidence="4">
    <location>
        <begin position="27"/>
        <end position="46"/>
    </location>
</feature>
<dbReference type="SUPFAM" id="SSF46689">
    <property type="entry name" value="Homeodomain-like"/>
    <property type="match status" value="1"/>
</dbReference>
<sequence length="192" mass="21068">MGRASKREEIAQAAFRQFHAQGFNATGISDIVKAAGVPKGSFYNHFSSKEESALEALNRYGASLRFEMLTAPDSPPLDRLRAHFEFLSKDTVENGFVRGCLVGNFGAEVADHNEEIRAAVKRGFDRWTARIRQVLAEAQEAGDLGDDLDIEATALFILSAWEGALIAARADKSASAVDAFFRTVFGVLLRRK</sequence>
<dbReference type="Gene3D" id="1.10.357.10">
    <property type="entry name" value="Tetracycline Repressor, domain 2"/>
    <property type="match status" value="1"/>
</dbReference>
<dbReference type="Pfam" id="PF00440">
    <property type="entry name" value="TetR_N"/>
    <property type="match status" value="1"/>
</dbReference>
<evidence type="ECO:0000256" key="1">
    <source>
        <dbReference type="ARBA" id="ARBA00023015"/>
    </source>
</evidence>